<evidence type="ECO:0000256" key="3">
    <source>
        <dbReference type="SAM" id="Phobius"/>
    </source>
</evidence>
<evidence type="ECO:0000313" key="7">
    <source>
        <dbReference type="Proteomes" id="UP000809273"/>
    </source>
</evidence>
<evidence type="ECO:0000259" key="5">
    <source>
        <dbReference type="Pfam" id="PF02872"/>
    </source>
</evidence>
<comment type="similarity">
    <text evidence="2">Belongs to the 5'-nucleotidase family.</text>
</comment>
<feature type="domain" description="Calcineurin-like phosphoesterase" evidence="4">
    <location>
        <begin position="12"/>
        <end position="252"/>
    </location>
</feature>
<reference evidence="6" key="2">
    <citation type="submission" date="2021-01" db="EMBL/GenBank/DDBJ databases">
        <authorList>
            <person name="Hahn C.R."/>
            <person name="Youssef N.H."/>
            <person name="Elshahed M."/>
        </authorList>
    </citation>
    <scope>NUCLEOTIDE SEQUENCE</scope>
    <source>
        <strain evidence="6">Zod_Metabat.24</strain>
    </source>
</reference>
<dbReference type="InterPro" id="IPR029052">
    <property type="entry name" value="Metallo-depent_PP-like"/>
</dbReference>
<comment type="caution">
    <text evidence="6">The sequence shown here is derived from an EMBL/GenBank/DDBJ whole genome shotgun (WGS) entry which is preliminary data.</text>
</comment>
<dbReference type="Pfam" id="PF02872">
    <property type="entry name" value="5_nucleotid_C"/>
    <property type="match status" value="1"/>
</dbReference>
<dbReference type="InterPro" id="IPR006146">
    <property type="entry name" value="5'-Nucleotdase_CS"/>
</dbReference>
<evidence type="ECO:0000259" key="4">
    <source>
        <dbReference type="Pfam" id="PF00149"/>
    </source>
</evidence>
<keyword evidence="3" id="KW-0812">Transmembrane</keyword>
<sequence>MSTSAAAEEVTFTILHTNDMHSHLLGHNPNIDYTPNTTNDDETLGGWARLATVINEEKAARTNTVFVMDAGDFLMGTLFHMISRDEAAELTLMKEMGYDFTTLGNHEFDLRPRGLSRILRSAVKKGGMPQILASNTVFDPEDEADDALEEDFEAGLVKRYVVIERDGIKIGLFGIIGTDAAEVAPFASPLSFGDMIETSREMVKLLREEEKVDIVICLSHSGLREDKDRSEDEILAKEVSGIDIIISGHSHTVVPDPILINNTIVVQAGEYGKFIGVLDFTVGDDKKVSLANYKLVSIDDSIKGDERITGLIEERKRIVERDVLTGLGLKFSQTVAETDYDMILKNEEVGIGNMATDAIRWAANKRVYDPADPLSRVRLSIQSNGLIRSNILVGKTGRVCVSDLFRVEPLGIGVDDTMSYPLVTFYLNAQEIKKAMEVPTSIYPIKGSDYYLQVSGLKVTYNPKRMIFDRVTEILIEEEDGSFVPLDYSSKNKELYRITTNYYNASFIKVVGSFTNNILTMVPKDRDGNRIEDLATERIDKDPATPGVQELKDWETIFEYVSTFEDGDGDGIKEISYRYKGAEGRFVPEPSLNPVKLLKRGNYLTWIAFTAVVVVLVIVFLIVYVPVKIVKRRKKK</sequence>
<keyword evidence="2" id="KW-0378">Hydrolase</keyword>
<feature type="transmembrane region" description="Helical" evidence="3">
    <location>
        <begin position="603"/>
        <end position="627"/>
    </location>
</feature>
<dbReference type="CDD" id="cd00845">
    <property type="entry name" value="MPP_UshA_N_like"/>
    <property type="match status" value="1"/>
</dbReference>
<evidence type="ECO:0000313" key="6">
    <source>
        <dbReference type="EMBL" id="MBN1573971.1"/>
    </source>
</evidence>
<dbReference type="EMBL" id="JAFGIX010000060">
    <property type="protein sequence ID" value="MBN1573971.1"/>
    <property type="molecule type" value="Genomic_DNA"/>
</dbReference>
<dbReference type="PANTHER" id="PTHR11575">
    <property type="entry name" value="5'-NUCLEOTIDASE-RELATED"/>
    <property type="match status" value="1"/>
</dbReference>
<reference evidence="6" key="1">
    <citation type="journal article" date="2021" name="Environ. Microbiol.">
        <title>Genomic characterization of three novel Desulfobacterota classes expand the metabolic and phylogenetic diversity of the phylum.</title>
        <authorList>
            <person name="Murphy C.L."/>
            <person name="Biggerstaff J."/>
            <person name="Eichhorn A."/>
            <person name="Ewing E."/>
            <person name="Shahan R."/>
            <person name="Soriano D."/>
            <person name="Stewart S."/>
            <person name="VanMol K."/>
            <person name="Walker R."/>
            <person name="Walters P."/>
            <person name="Elshahed M.S."/>
            <person name="Youssef N.H."/>
        </authorList>
    </citation>
    <scope>NUCLEOTIDE SEQUENCE</scope>
    <source>
        <strain evidence="6">Zod_Metabat.24</strain>
    </source>
</reference>
<dbReference type="InterPro" id="IPR008334">
    <property type="entry name" value="5'-Nucleotdase_C"/>
</dbReference>
<dbReference type="SUPFAM" id="SSF56300">
    <property type="entry name" value="Metallo-dependent phosphatases"/>
    <property type="match status" value="1"/>
</dbReference>
<name>A0A9D8KHR7_9DELT</name>
<dbReference type="GO" id="GO:0046872">
    <property type="term" value="F:metal ion binding"/>
    <property type="evidence" value="ECO:0007669"/>
    <property type="project" value="InterPro"/>
</dbReference>
<accession>A0A9D8KHR7</accession>
<keyword evidence="2" id="KW-0547">Nucleotide-binding</keyword>
<proteinExistence type="inferred from homology"/>
<dbReference type="AlphaFoldDB" id="A0A9D8KHR7"/>
<dbReference type="GO" id="GO:0009166">
    <property type="term" value="P:nucleotide catabolic process"/>
    <property type="evidence" value="ECO:0007669"/>
    <property type="project" value="InterPro"/>
</dbReference>
<dbReference type="Proteomes" id="UP000809273">
    <property type="component" value="Unassembled WGS sequence"/>
</dbReference>
<dbReference type="PRINTS" id="PR01607">
    <property type="entry name" value="APYRASEFAMLY"/>
</dbReference>
<dbReference type="InterPro" id="IPR004843">
    <property type="entry name" value="Calcineurin-like_PHP"/>
</dbReference>
<protein>
    <submittedName>
        <fullName evidence="6">Bifunctional metallophosphatase/5'-nucleotidase</fullName>
    </submittedName>
</protein>
<evidence type="ECO:0000256" key="2">
    <source>
        <dbReference type="RuleBase" id="RU362119"/>
    </source>
</evidence>
<dbReference type="GO" id="GO:0016788">
    <property type="term" value="F:hydrolase activity, acting on ester bonds"/>
    <property type="evidence" value="ECO:0007669"/>
    <property type="project" value="InterPro"/>
</dbReference>
<dbReference type="InterPro" id="IPR006179">
    <property type="entry name" value="5_nucleotidase/apyrase"/>
</dbReference>
<keyword evidence="3" id="KW-0472">Membrane</keyword>
<dbReference type="Gene3D" id="3.60.21.10">
    <property type="match status" value="1"/>
</dbReference>
<dbReference type="InterPro" id="IPR036907">
    <property type="entry name" value="5'-Nucleotdase_C_sf"/>
</dbReference>
<gene>
    <name evidence="6" type="ORF">JW984_12315</name>
</gene>
<keyword evidence="1" id="KW-0732">Signal</keyword>
<dbReference type="Pfam" id="PF00149">
    <property type="entry name" value="Metallophos"/>
    <property type="match status" value="1"/>
</dbReference>
<organism evidence="6 7">
    <name type="scientific">Candidatus Zymogenus saltonus</name>
    <dbReference type="NCBI Taxonomy" id="2844893"/>
    <lineage>
        <taxon>Bacteria</taxon>
        <taxon>Deltaproteobacteria</taxon>
        <taxon>Candidatus Zymogenia</taxon>
        <taxon>Candidatus Zymogeniales</taxon>
        <taxon>Candidatus Zymogenaceae</taxon>
        <taxon>Candidatus Zymogenus</taxon>
    </lineage>
</organism>
<keyword evidence="3" id="KW-1133">Transmembrane helix</keyword>
<dbReference type="SUPFAM" id="SSF55816">
    <property type="entry name" value="5'-nucleotidase (syn. UDP-sugar hydrolase), C-terminal domain"/>
    <property type="match status" value="1"/>
</dbReference>
<dbReference type="PANTHER" id="PTHR11575:SF24">
    <property type="entry name" value="5'-NUCLEOTIDASE"/>
    <property type="match status" value="1"/>
</dbReference>
<dbReference type="GO" id="GO:0000166">
    <property type="term" value="F:nucleotide binding"/>
    <property type="evidence" value="ECO:0007669"/>
    <property type="project" value="UniProtKB-KW"/>
</dbReference>
<dbReference type="PROSITE" id="PS00786">
    <property type="entry name" value="5_NUCLEOTIDASE_2"/>
    <property type="match status" value="1"/>
</dbReference>
<evidence type="ECO:0000256" key="1">
    <source>
        <dbReference type="ARBA" id="ARBA00022729"/>
    </source>
</evidence>
<dbReference type="Gene3D" id="3.90.780.10">
    <property type="entry name" value="5'-Nucleotidase, C-terminal domain"/>
    <property type="match status" value="1"/>
</dbReference>
<feature type="domain" description="5'-Nucleotidase C-terminal" evidence="5">
    <location>
        <begin position="345"/>
        <end position="505"/>
    </location>
</feature>